<evidence type="ECO:0000313" key="1">
    <source>
        <dbReference type="EMBL" id="MDN7079152.1"/>
    </source>
</evidence>
<sequence length="65" mass="7539">MYSKTSYIYTNRLKEALSELKLDATQITATPTIIPIHLIKIIYPNIIYFFASIPHSLYDKYSSHS</sequence>
<reference evidence="1" key="1">
    <citation type="submission" date="2019-07" db="EMBL/GenBank/DDBJ databases">
        <title>Draft Genome Sequence of Bacillus thuringiensis Strain S906, an Isolate Toxic for Coleopteran and Lepidopteran.</title>
        <authorList>
            <person name="Grynberg P."/>
            <person name="Martins E.S."/>
            <person name="Queiroz P.R."/>
            <person name="Togawa R.C."/>
            <person name="Martins N.F."/>
            <person name="Praca L.B."/>
            <person name="Fiuza V."/>
            <person name="Ramos F."/>
            <person name="Silva E."/>
            <person name="Monnerat R.G."/>
        </authorList>
    </citation>
    <scope>NUCLEOTIDE SEQUENCE</scope>
    <source>
        <strain evidence="1">S906</strain>
    </source>
</reference>
<evidence type="ECO:0000313" key="2">
    <source>
        <dbReference type="Proteomes" id="UP001168357"/>
    </source>
</evidence>
<dbReference type="AlphaFoldDB" id="A0AAP4V2V7"/>
<protein>
    <submittedName>
        <fullName evidence="1">Uncharacterized protein</fullName>
    </submittedName>
</protein>
<comment type="caution">
    <text evidence="1">The sequence shown here is derived from an EMBL/GenBank/DDBJ whole genome shotgun (WGS) entry which is preliminary data.</text>
</comment>
<proteinExistence type="predicted"/>
<accession>A0AAP4V2V7</accession>
<dbReference type="Proteomes" id="UP001168357">
    <property type="component" value="Unassembled WGS sequence"/>
</dbReference>
<organism evidence="1 2">
    <name type="scientific">Bacillus thuringiensis</name>
    <dbReference type="NCBI Taxonomy" id="1428"/>
    <lineage>
        <taxon>Bacteria</taxon>
        <taxon>Bacillati</taxon>
        <taxon>Bacillota</taxon>
        <taxon>Bacilli</taxon>
        <taxon>Bacillales</taxon>
        <taxon>Bacillaceae</taxon>
        <taxon>Bacillus</taxon>
        <taxon>Bacillus cereus group</taxon>
    </lineage>
</organism>
<gene>
    <name evidence="1" type="ORF">FLM80_19310</name>
</gene>
<name>A0AAP4V2V7_BACTU</name>
<dbReference type="EMBL" id="VIGY01000027">
    <property type="protein sequence ID" value="MDN7079152.1"/>
    <property type="molecule type" value="Genomic_DNA"/>
</dbReference>